<evidence type="ECO:0000313" key="3">
    <source>
        <dbReference type="Proteomes" id="UP001385951"/>
    </source>
</evidence>
<feature type="region of interest" description="Disordered" evidence="1">
    <location>
        <begin position="196"/>
        <end position="254"/>
    </location>
</feature>
<evidence type="ECO:0000313" key="2">
    <source>
        <dbReference type="EMBL" id="KAK7691018.1"/>
    </source>
</evidence>
<comment type="caution">
    <text evidence="2">The sequence shown here is derived from an EMBL/GenBank/DDBJ whole genome shotgun (WGS) entry which is preliminary data.</text>
</comment>
<keyword evidence="3" id="KW-1185">Reference proteome</keyword>
<dbReference type="Proteomes" id="UP001385951">
    <property type="component" value="Unassembled WGS sequence"/>
</dbReference>
<dbReference type="EMBL" id="JASBNA010000006">
    <property type="protein sequence ID" value="KAK7691018.1"/>
    <property type="molecule type" value="Genomic_DNA"/>
</dbReference>
<proteinExistence type="predicted"/>
<feature type="region of interest" description="Disordered" evidence="1">
    <location>
        <begin position="1"/>
        <end position="21"/>
    </location>
</feature>
<accession>A0AAW0GC42</accession>
<reference evidence="2 3" key="1">
    <citation type="submission" date="2022-09" db="EMBL/GenBank/DDBJ databases">
        <authorList>
            <person name="Palmer J.M."/>
        </authorList>
    </citation>
    <scope>NUCLEOTIDE SEQUENCE [LARGE SCALE GENOMIC DNA]</scope>
    <source>
        <strain evidence="2 3">DSM 7382</strain>
    </source>
</reference>
<organism evidence="2 3">
    <name type="scientific">Cerrena zonata</name>
    <dbReference type="NCBI Taxonomy" id="2478898"/>
    <lineage>
        <taxon>Eukaryota</taxon>
        <taxon>Fungi</taxon>
        <taxon>Dikarya</taxon>
        <taxon>Basidiomycota</taxon>
        <taxon>Agaricomycotina</taxon>
        <taxon>Agaricomycetes</taxon>
        <taxon>Polyporales</taxon>
        <taxon>Cerrenaceae</taxon>
        <taxon>Cerrena</taxon>
    </lineage>
</organism>
<protein>
    <submittedName>
        <fullName evidence="2">Uncharacterized protein</fullName>
    </submittedName>
</protein>
<dbReference type="AlphaFoldDB" id="A0AAW0GC42"/>
<name>A0AAW0GC42_9APHY</name>
<gene>
    <name evidence="2" type="ORF">QCA50_006121</name>
</gene>
<sequence length="254" mass="27450">MPTVPPQCIPRTRPDDDEPHVPSVLANQLHLVCHSPGASGPTPDPDLDDMLLVSADGVGVVSSVSSQDNPPDHVASDPKPRLSLNEIAFHSPSSIIGTPFDISPRFEYPFPLSSEPDPITLLSTSSITSPLSHLPGPYLPSAPSMVLSTPMPLARPTYSTHLKLKAKPSKEPPVPPGLAKKRWSINLNINTKVQHVQPAPVVPSRPRTRARSSSEVVPPQVENIRCEKDRSVSVERSASGRSRRERRISGSARN</sequence>
<evidence type="ECO:0000256" key="1">
    <source>
        <dbReference type="SAM" id="MobiDB-lite"/>
    </source>
</evidence>
<feature type="compositionally biased region" description="Basic and acidic residues" evidence="1">
    <location>
        <begin position="224"/>
        <end position="233"/>
    </location>
</feature>